<gene>
    <name evidence="1" type="ORF">R1sor_019745</name>
</gene>
<dbReference type="Proteomes" id="UP001633002">
    <property type="component" value="Unassembled WGS sequence"/>
</dbReference>
<organism evidence="1 2">
    <name type="scientific">Riccia sorocarpa</name>
    <dbReference type="NCBI Taxonomy" id="122646"/>
    <lineage>
        <taxon>Eukaryota</taxon>
        <taxon>Viridiplantae</taxon>
        <taxon>Streptophyta</taxon>
        <taxon>Embryophyta</taxon>
        <taxon>Marchantiophyta</taxon>
        <taxon>Marchantiopsida</taxon>
        <taxon>Marchantiidae</taxon>
        <taxon>Marchantiales</taxon>
        <taxon>Ricciaceae</taxon>
        <taxon>Riccia</taxon>
    </lineage>
</organism>
<reference evidence="1 2" key="1">
    <citation type="submission" date="2024-09" db="EMBL/GenBank/DDBJ databases">
        <title>Chromosome-scale assembly of Riccia sorocarpa.</title>
        <authorList>
            <person name="Paukszto L."/>
        </authorList>
    </citation>
    <scope>NUCLEOTIDE SEQUENCE [LARGE SCALE GENOMIC DNA]</scope>
    <source>
        <strain evidence="1">LP-2024</strain>
        <tissue evidence="1">Aerial parts of the thallus</tissue>
    </source>
</reference>
<accession>A0ABD3IDD3</accession>
<protein>
    <submittedName>
        <fullName evidence="1">Uncharacterized protein</fullName>
    </submittedName>
</protein>
<keyword evidence="2" id="KW-1185">Reference proteome</keyword>
<evidence type="ECO:0000313" key="2">
    <source>
        <dbReference type="Proteomes" id="UP001633002"/>
    </source>
</evidence>
<comment type="caution">
    <text evidence="1">The sequence shown here is derived from an EMBL/GenBank/DDBJ whole genome shotgun (WGS) entry which is preliminary data.</text>
</comment>
<dbReference type="EMBL" id="JBJQOH010000001">
    <property type="protein sequence ID" value="KAL3701723.1"/>
    <property type="molecule type" value="Genomic_DNA"/>
</dbReference>
<dbReference type="AlphaFoldDB" id="A0ABD3IDD3"/>
<name>A0ABD3IDD3_9MARC</name>
<evidence type="ECO:0000313" key="1">
    <source>
        <dbReference type="EMBL" id="KAL3701723.1"/>
    </source>
</evidence>
<sequence length="144" mass="16281">MGQKMVAVVGAWRDSENEPMDLEAIEEREVARTWNRLRELAIEQCAKFRIKESLLQTVDEALESRGRGSALIFIVAELIQSTWRDRNQHLFRGLTSITPVGVVLQAARNEIDMSLNEKSNDSSWNRGMGALQEINKLIEGLGNL</sequence>
<proteinExistence type="predicted"/>